<dbReference type="Proteomes" id="UP000256257">
    <property type="component" value="Unassembled WGS sequence"/>
</dbReference>
<protein>
    <submittedName>
        <fullName evidence="1">Uncharacterized protein</fullName>
    </submittedName>
</protein>
<name>A0A3D9AS23_9FLAO</name>
<keyword evidence="2" id="KW-1185">Reference proteome</keyword>
<accession>A0A3D9AS23</accession>
<dbReference type="NCBIfam" id="NF038153">
    <property type="entry name" value="lant_leader_L1a"/>
    <property type="match status" value="1"/>
</dbReference>
<evidence type="ECO:0000313" key="2">
    <source>
        <dbReference type="Proteomes" id="UP000256257"/>
    </source>
</evidence>
<proteinExistence type="predicted"/>
<organism evidence="1 2">
    <name type="scientific">Chryseobacterium pennipullorum</name>
    <dbReference type="NCBI Taxonomy" id="2258963"/>
    <lineage>
        <taxon>Bacteria</taxon>
        <taxon>Pseudomonadati</taxon>
        <taxon>Bacteroidota</taxon>
        <taxon>Flavobacteriia</taxon>
        <taxon>Flavobacteriales</taxon>
        <taxon>Weeksellaceae</taxon>
        <taxon>Chryseobacterium group</taxon>
        <taxon>Chryseobacterium</taxon>
    </lineage>
</organism>
<dbReference type="InterPro" id="IPR058238">
    <property type="entry name" value="Lant_leader_dom"/>
</dbReference>
<sequence>MPYYLKKNYIFSGELIPNIRFQMRTKKLTLKKSVVANLDKKAMGQVKGGLKKPDMGLTPETFGCGETSAEDKGCGSDLCQEFGLG</sequence>
<dbReference type="AlphaFoldDB" id="A0A3D9AS23"/>
<comment type="caution">
    <text evidence="1">The sequence shown here is derived from an EMBL/GenBank/DDBJ whole genome shotgun (WGS) entry which is preliminary data.</text>
</comment>
<evidence type="ECO:0000313" key="1">
    <source>
        <dbReference type="EMBL" id="REC44199.1"/>
    </source>
</evidence>
<dbReference type="EMBL" id="QNVV01000020">
    <property type="protein sequence ID" value="REC44199.1"/>
    <property type="molecule type" value="Genomic_DNA"/>
</dbReference>
<gene>
    <name evidence="1" type="ORF">DRF67_17880</name>
</gene>
<reference evidence="1 2" key="1">
    <citation type="submission" date="2018-06" db="EMBL/GenBank/DDBJ databases">
        <title>Novel Chryseobacterium species.</title>
        <authorList>
            <person name="Newman J."/>
            <person name="Hugo C."/>
            <person name="Oosthuizen L."/>
            <person name="Charimba G."/>
        </authorList>
    </citation>
    <scope>NUCLEOTIDE SEQUENCE [LARGE SCALE GENOMIC DNA]</scope>
    <source>
        <strain evidence="1 2">7_F195</strain>
    </source>
</reference>